<dbReference type="Pfam" id="PF12945">
    <property type="entry name" value="PilZNR"/>
    <property type="match status" value="1"/>
</dbReference>
<dbReference type="OrthoDB" id="3493at2"/>
<gene>
    <name evidence="3" type="ORF">BS101_07305</name>
</gene>
<dbReference type="Proteomes" id="UP000184604">
    <property type="component" value="Chromosome"/>
</dbReference>
<feature type="domain" description="PilZ" evidence="1">
    <location>
        <begin position="94"/>
        <end position="210"/>
    </location>
</feature>
<dbReference type="InterPro" id="IPR009926">
    <property type="entry name" value="T3SS_YcgR_PilZN"/>
</dbReference>
<name>A0A1L5F6C1_CLOKL</name>
<organism evidence="3 4">
    <name type="scientific">Clostridium kluyveri</name>
    <dbReference type="NCBI Taxonomy" id="1534"/>
    <lineage>
        <taxon>Bacteria</taxon>
        <taxon>Bacillati</taxon>
        <taxon>Bacillota</taxon>
        <taxon>Clostridia</taxon>
        <taxon>Eubacteriales</taxon>
        <taxon>Clostridiaceae</taxon>
        <taxon>Clostridium</taxon>
    </lineage>
</organism>
<dbReference type="InterPro" id="IPR009875">
    <property type="entry name" value="PilZ_domain"/>
</dbReference>
<dbReference type="RefSeq" id="WP_073538229.1">
    <property type="nucleotide sequence ID" value="NZ_CP018335.1"/>
</dbReference>
<feature type="domain" description="Type III secretion system flagellar brake protein YcgR PilZN" evidence="2">
    <location>
        <begin position="12"/>
        <end position="87"/>
    </location>
</feature>
<proteinExistence type="predicted"/>
<keyword evidence="3" id="KW-0282">Flagellum</keyword>
<evidence type="ECO:0000259" key="2">
    <source>
        <dbReference type="Pfam" id="PF12945"/>
    </source>
</evidence>
<evidence type="ECO:0000259" key="1">
    <source>
        <dbReference type="Pfam" id="PF07238"/>
    </source>
</evidence>
<dbReference type="GO" id="GO:0035438">
    <property type="term" value="F:cyclic-di-GMP binding"/>
    <property type="evidence" value="ECO:0007669"/>
    <property type="project" value="InterPro"/>
</dbReference>
<dbReference type="EMBL" id="CP018335">
    <property type="protein sequence ID" value="APM38561.1"/>
    <property type="molecule type" value="Genomic_DNA"/>
</dbReference>
<dbReference type="Pfam" id="PF07238">
    <property type="entry name" value="PilZ"/>
    <property type="match status" value="1"/>
</dbReference>
<keyword evidence="3" id="KW-0966">Cell projection</keyword>
<dbReference type="AlphaFoldDB" id="A0A1L5F6C1"/>
<keyword evidence="3" id="KW-0969">Cilium</keyword>
<protein>
    <submittedName>
        <fullName evidence="3">Flagellar protein</fullName>
    </submittedName>
</protein>
<evidence type="ECO:0000313" key="4">
    <source>
        <dbReference type="Proteomes" id="UP000184604"/>
    </source>
</evidence>
<reference evidence="3 4" key="1">
    <citation type="submission" date="2016-12" db="EMBL/GenBank/DDBJ databases">
        <title>Complete genome sequence of Clostridium kluyveri JZZ isolated from the pit mud of a Chinese flavor liquor-making factory.</title>
        <authorList>
            <person name="Wang Y."/>
        </authorList>
    </citation>
    <scope>NUCLEOTIDE SEQUENCE [LARGE SCALE GENOMIC DNA]</scope>
    <source>
        <strain evidence="3 4">JZZ</strain>
    </source>
</reference>
<sequence>MKCKVEFVINNRIEIDDGGEVYKSNIQDVSEDYIGISVPTCNHKYMSLRKGDKVEGIYYEGKNIYKFFTVVIGRKIEKILIIMLRKPEKVELFQRRNFVRVPLIVDILCALIPVEKSLNNLNDQVEVFKACSLDMSGGGMKIIVDASLKDKLKLGDKIMITLPLENDRLDVKGKLIRIHENRENKKLICGVSFVNLDRSNREKIIRGLFQIMREHMKKGVKQD</sequence>
<accession>A0A1L5F6C1</accession>
<dbReference type="Gene3D" id="2.40.10.220">
    <property type="entry name" value="predicted glycosyltransferase like domains"/>
    <property type="match status" value="1"/>
</dbReference>
<evidence type="ECO:0000313" key="3">
    <source>
        <dbReference type="EMBL" id="APM38561.1"/>
    </source>
</evidence>